<reference evidence="2" key="1">
    <citation type="submission" date="2022-10" db="EMBL/GenBank/DDBJ databases">
        <title>Genome assembly of Pristionchus species.</title>
        <authorList>
            <person name="Yoshida K."/>
            <person name="Sommer R.J."/>
        </authorList>
    </citation>
    <scope>NUCLEOTIDE SEQUENCE [LARGE SCALE GENOMIC DNA]</scope>
    <source>
        <strain evidence="2">RS5460</strain>
    </source>
</reference>
<organism evidence="1 2">
    <name type="scientific">Pristionchus mayeri</name>
    <dbReference type="NCBI Taxonomy" id="1317129"/>
    <lineage>
        <taxon>Eukaryota</taxon>
        <taxon>Metazoa</taxon>
        <taxon>Ecdysozoa</taxon>
        <taxon>Nematoda</taxon>
        <taxon>Chromadorea</taxon>
        <taxon>Rhabditida</taxon>
        <taxon>Rhabditina</taxon>
        <taxon>Diplogasteromorpha</taxon>
        <taxon>Diplogasteroidea</taxon>
        <taxon>Neodiplogasteridae</taxon>
        <taxon>Pristionchus</taxon>
    </lineage>
</organism>
<gene>
    <name evidence="1" type="ORF">PMAYCL1PPCAC_23436</name>
</gene>
<dbReference type="Proteomes" id="UP001328107">
    <property type="component" value="Unassembled WGS sequence"/>
</dbReference>
<name>A0AAN5CY47_9BILA</name>
<evidence type="ECO:0000313" key="1">
    <source>
        <dbReference type="EMBL" id="GMR53241.1"/>
    </source>
</evidence>
<keyword evidence="2" id="KW-1185">Reference proteome</keyword>
<comment type="caution">
    <text evidence="1">The sequence shown here is derived from an EMBL/GenBank/DDBJ whole genome shotgun (WGS) entry which is preliminary data.</text>
</comment>
<proteinExistence type="predicted"/>
<evidence type="ECO:0000313" key="2">
    <source>
        <dbReference type="Proteomes" id="UP001328107"/>
    </source>
</evidence>
<dbReference type="EMBL" id="BTRK01000005">
    <property type="protein sequence ID" value="GMR53241.1"/>
    <property type="molecule type" value="Genomic_DNA"/>
</dbReference>
<protein>
    <submittedName>
        <fullName evidence="1">Uncharacterized protein</fullName>
    </submittedName>
</protein>
<accession>A0AAN5CY47</accession>
<dbReference type="AlphaFoldDB" id="A0AAN5CY47"/>
<feature type="non-terminal residue" evidence="1">
    <location>
        <position position="112"/>
    </location>
</feature>
<sequence>MRGRNEGTEEKKVVLPVPSPVPRREGLVNIPSTSQEQALLISNLFYDSIALIDELEMNQRRLLEADRLIDVGTKRLEECRAQLRLAYQNIASREKELMGGEREGEEREEEIQ</sequence>